<dbReference type="EMBL" id="FNJM01000006">
    <property type="protein sequence ID" value="SDP50630.1"/>
    <property type="molecule type" value="Genomic_DNA"/>
</dbReference>
<keyword evidence="2" id="KW-1185">Reference proteome</keyword>
<dbReference type="RefSeq" id="WP_175490842.1">
    <property type="nucleotide sequence ID" value="NZ_FNJM01000006.1"/>
</dbReference>
<evidence type="ECO:0000313" key="1">
    <source>
        <dbReference type="EMBL" id="SDP50630.1"/>
    </source>
</evidence>
<dbReference type="AlphaFoldDB" id="A0A1H0TA96"/>
<dbReference type="STRING" id="94869.SAMN04488529_106143"/>
<sequence>MRLIITAIGMVILIISLKKLFQIKKESIKLTDTEFYSNERIIERRKYLIFAMIGISIT</sequence>
<evidence type="ECO:0000313" key="2">
    <source>
        <dbReference type="Proteomes" id="UP000198597"/>
    </source>
</evidence>
<reference evidence="1 2" key="1">
    <citation type="submission" date="2016-10" db="EMBL/GenBank/DDBJ databases">
        <authorList>
            <person name="de Groot N.N."/>
        </authorList>
    </citation>
    <scope>NUCLEOTIDE SEQUENCE [LARGE SCALE GENOMIC DNA]</scope>
    <source>
        <strain evidence="1 2">DSM 12272</strain>
    </source>
</reference>
<name>A0A1H0TA96_9CLOT</name>
<accession>A0A1H0TA96</accession>
<dbReference type="Proteomes" id="UP000198597">
    <property type="component" value="Unassembled WGS sequence"/>
</dbReference>
<protein>
    <submittedName>
        <fullName evidence="1">Uncharacterized protein</fullName>
    </submittedName>
</protein>
<proteinExistence type="predicted"/>
<gene>
    <name evidence="1" type="ORF">SAMN04488529_106143</name>
</gene>
<organism evidence="1 2">
    <name type="scientific">Clostridium gasigenes</name>
    <dbReference type="NCBI Taxonomy" id="94869"/>
    <lineage>
        <taxon>Bacteria</taxon>
        <taxon>Bacillati</taxon>
        <taxon>Bacillota</taxon>
        <taxon>Clostridia</taxon>
        <taxon>Eubacteriales</taxon>
        <taxon>Clostridiaceae</taxon>
        <taxon>Clostridium</taxon>
    </lineage>
</organism>